<protein>
    <submittedName>
        <fullName evidence="1">Uncharacterized protein</fullName>
    </submittedName>
</protein>
<name>A0ABM9H9F0_STRGL</name>
<dbReference type="EMBL" id="CAKXYP010000040">
    <property type="protein sequence ID" value="CAH9420312.1"/>
    <property type="molecule type" value="Genomic_DNA"/>
</dbReference>
<proteinExistence type="predicted"/>
<accession>A0ABM9H9F0</accession>
<comment type="caution">
    <text evidence="1">The sequence shown here is derived from an EMBL/GenBank/DDBJ whole genome shotgun (WGS) entry which is preliminary data.</text>
</comment>
<organism evidence="1 2">
    <name type="scientific">Streptomyces globisporus</name>
    <dbReference type="NCBI Taxonomy" id="1908"/>
    <lineage>
        <taxon>Bacteria</taxon>
        <taxon>Bacillati</taxon>
        <taxon>Actinomycetota</taxon>
        <taxon>Actinomycetes</taxon>
        <taxon>Kitasatosporales</taxon>
        <taxon>Streptomycetaceae</taxon>
        <taxon>Streptomyces</taxon>
    </lineage>
</organism>
<evidence type="ECO:0000313" key="1">
    <source>
        <dbReference type="EMBL" id="CAH9420312.1"/>
    </source>
</evidence>
<keyword evidence="2" id="KW-1185">Reference proteome</keyword>
<dbReference type="Proteomes" id="UP001154015">
    <property type="component" value="Unassembled WGS sequence"/>
</dbReference>
<reference evidence="1" key="1">
    <citation type="submission" date="2022-03" db="EMBL/GenBank/DDBJ databases">
        <authorList>
            <person name="Leyn A S."/>
        </authorList>
    </citation>
    <scope>NUCLEOTIDE SEQUENCE</scope>
    <source>
        <strain evidence="1">Streptomyces globisporus 4-3</strain>
    </source>
</reference>
<evidence type="ECO:0000313" key="2">
    <source>
        <dbReference type="Proteomes" id="UP001154015"/>
    </source>
</evidence>
<gene>
    <name evidence="1" type="ORF">SGL43_07370</name>
</gene>
<sequence>MINGHARVVPPSDTAVEGYEATGAAVRFAKDSDGSLTAPKN</sequence>